<accession>A0A0W0V6W9</accession>
<organism evidence="3 4">
    <name type="scientific">Legionella israelensis</name>
    <dbReference type="NCBI Taxonomy" id="454"/>
    <lineage>
        <taxon>Bacteria</taxon>
        <taxon>Pseudomonadati</taxon>
        <taxon>Pseudomonadota</taxon>
        <taxon>Gammaproteobacteria</taxon>
        <taxon>Legionellales</taxon>
        <taxon>Legionellaceae</taxon>
        <taxon>Legionella</taxon>
    </lineage>
</organism>
<dbReference type="STRING" id="454.Lisr_2243"/>
<evidence type="ECO:0000256" key="2">
    <source>
        <dbReference type="SAM" id="MobiDB-lite"/>
    </source>
</evidence>
<feature type="compositionally biased region" description="Basic and acidic residues" evidence="2">
    <location>
        <begin position="171"/>
        <end position="197"/>
    </location>
</feature>
<dbReference type="PATRIC" id="fig|454.4.peg.2451"/>
<keyword evidence="4" id="KW-1185">Reference proteome</keyword>
<protein>
    <recommendedName>
        <fullName evidence="5">Substrate of the Dot/Icm secretion system</fullName>
    </recommendedName>
</protein>
<feature type="region of interest" description="Disordered" evidence="2">
    <location>
        <begin position="171"/>
        <end position="219"/>
    </location>
</feature>
<dbReference type="AlphaFoldDB" id="A0A0W0V6W9"/>
<name>A0A0W0V6W9_9GAMM</name>
<reference evidence="3 4" key="1">
    <citation type="submission" date="2015-11" db="EMBL/GenBank/DDBJ databases">
        <title>Genomic analysis of 38 Legionella species identifies large and diverse effector repertoires.</title>
        <authorList>
            <person name="Burstein D."/>
            <person name="Amaro F."/>
            <person name="Zusman T."/>
            <person name="Lifshitz Z."/>
            <person name="Cohen O."/>
            <person name="Gilbert J.A."/>
            <person name="Pupko T."/>
            <person name="Shuman H.A."/>
            <person name="Segal G."/>
        </authorList>
    </citation>
    <scope>NUCLEOTIDE SEQUENCE [LARGE SCALE GENOMIC DNA]</scope>
    <source>
        <strain evidence="3 4">Bercovier 4</strain>
    </source>
</reference>
<keyword evidence="1" id="KW-0175">Coiled coil</keyword>
<proteinExistence type="predicted"/>
<comment type="caution">
    <text evidence="3">The sequence shown here is derived from an EMBL/GenBank/DDBJ whole genome shotgun (WGS) entry which is preliminary data.</text>
</comment>
<dbReference type="RefSeq" id="WP_058502542.1">
    <property type="nucleotide sequence ID" value="NZ_CAAAJA010000033.1"/>
</dbReference>
<dbReference type="Proteomes" id="UP000054761">
    <property type="component" value="Unassembled WGS sequence"/>
</dbReference>
<evidence type="ECO:0008006" key="5">
    <source>
        <dbReference type="Google" id="ProtNLM"/>
    </source>
</evidence>
<dbReference type="EMBL" id="LNYH01000141">
    <property type="protein sequence ID" value="KTD15856.1"/>
    <property type="molecule type" value="Genomic_DNA"/>
</dbReference>
<evidence type="ECO:0000313" key="4">
    <source>
        <dbReference type="Proteomes" id="UP000054761"/>
    </source>
</evidence>
<feature type="compositionally biased region" description="Basic and acidic residues" evidence="2">
    <location>
        <begin position="210"/>
        <end position="219"/>
    </location>
</feature>
<evidence type="ECO:0000313" key="3">
    <source>
        <dbReference type="EMBL" id="KTD15856.1"/>
    </source>
</evidence>
<gene>
    <name evidence="3" type="ORF">Lisr_2243</name>
</gene>
<feature type="coiled-coil region" evidence="1">
    <location>
        <begin position="3"/>
        <end position="30"/>
    </location>
</feature>
<evidence type="ECO:0000256" key="1">
    <source>
        <dbReference type="SAM" id="Coils"/>
    </source>
</evidence>
<sequence>MSEEKIENAKQRENEEFENARIKAAKEEEARRLYALQVGSPKPAIEEKEEKALDDDYQQIINAYQEQFPDRQLENDKEGRPVLRFNSPEEASQFFKKMSDQNCKFAAIEITPDGKPTGNMKVSFGKGEFYEPKINPEHVSDFLTTYNEWNKAKGEEKEELKSQLMEMMKPDYQWKKSQENPAKDMRASLRDLREMKSTPEPSPSSDLEEKDEKQSGNTL</sequence>